<feature type="domain" description="FecR protein" evidence="2">
    <location>
        <begin position="149"/>
        <end position="230"/>
    </location>
</feature>
<dbReference type="EMBL" id="JACBAZ010000010">
    <property type="protein sequence ID" value="NWK57341.1"/>
    <property type="molecule type" value="Genomic_DNA"/>
</dbReference>
<evidence type="ECO:0000313" key="3">
    <source>
        <dbReference type="EMBL" id="NWK57341.1"/>
    </source>
</evidence>
<keyword evidence="1" id="KW-0812">Transmembrane</keyword>
<feature type="transmembrane region" description="Helical" evidence="1">
    <location>
        <begin position="82"/>
        <end position="104"/>
    </location>
</feature>
<dbReference type="InterPro" id="IPR012373">
    <property type="entry name" value="Ferrdict_sens_TM"/>
</dbReference>
<keyword evidence="1" id="KW-1133">Transmembrane helix</keyword>
<evidence type="ECO:0000313" key="4">
    <source>
        <dbReference type="Proteomes" id="UP000557872"/>
    </source>
</evidence>
<dbReference type="GO" id="GO:0016989">
    <property type="term" value="F:sigma factor antagonist activity"/>
    <property type="evidence" value="ECO:0007669"/>
    <property type="project" value="TreeGrafter"/>
</dbReference>
<gene>
    <name evidence="3" type="ORF">HW115_17100</name>
</gene>
<proteinExistence type="predicted"/>
<evidence type="ECO:0000259" key="2">
    <source>
        <dbReference type="Pfam" id="PF04773"/>
    </source>
</evidence>
<sequence>MESNKYTDQDIHRLIEDVHECIATDKQRDAFYVLMRESPEVRQAYWQHVNLTLALEQEAGGGVKQSHLTTVMGSAQKRNKRTVISLICAAAALVVFSLFARFIFFVDEARYAVYTLSEGGVCTIEQGKEHANQRMITENSKVLLETGEFVVTLPNQTKLYVYSPASLQISSFDHIDVDYGEVWAKSSSGGEESIRISCRGFDIDDVGTQFGVLAQPSQPIEVHLVEGEVNIRHEHKKVLALAEPEGVAFSDDGSYRKIPLNAGPFTTASEVVNIDFASPTRNHRTRRGEVYWNQLVTAEKWPRKEWGRTPFSKKQWPLVELKNSRGELSSVGVILIPSKKASNYSSFSQHQPSLRLGDPLLDDYIHMKKVGEGHENIYSQIVLTGLKPDVKYKLKVFSTTTSLPDDRKDAGYHDTDIRMTSRARTEVQNSKGKKYVLFEGIQPLDHPRYGPVLMLDWGWLHRPTDQKIDWTLINGLTLEEQ</sequence>
<comment type="caution">
    <text evidence="3">The sequence shown here is derived from an EMBL/GenBank/DDBJ whole genome shotgun (WGS) entry which is preliminary data.</text>
</comment>
<keyword evidence="4" id="KW-1185">Reference proteome</keyword>
<dbReference type="AlphaFoldDB" id="A0A851GNC5"/>
<dbReference type="Gene3D" id="2.60.120.1440">
    <property type="match status" value="1"/>
</dbReference>
<evidence type="ECO:0000256" key="1">
    <source>
        <dbReference type="SAM" id="Phobius"/>
    </source>
</evidence>
<dbReference type="PANTHER" id="PTHR30273:SF2">
    <property type="entry name" value="PROTEIN FECR"/>
    <property type="match status" value="1"/>
</dbReference>
<protein>
    <submittedName>
        <fullName evidence="3">FecR domain-containing protein</fullName>
    </submittedName>
</protein>
<dbReference type="InterPro" id="IPR006860">
    <property type="entry name" value="FecR"/>
</dbReference>
<name>A0A851GNC5_9BACT</name>
<dbReference type="RefSeq" id="WP_178934210.1">
    <property type="nucleotide sequence ID" value="NZ_JACBAZ010000010.1"/>
</dbReference>
<dbReference type="Pfam" id="PF04773">
    <property type="entry name" value="FecR"/>
    <property type="match status" value="1"/>
</dbReference>
<reference evidence="3 4" key="1">
    <citation type="submission" date="2020-07" db="EMBL/GenBank/DDBJ databases">
        <title>Roseicoccus Jingziensis gen. nov., sp. nov., isolated from coastal seawater.</title>
        <authorList>
            <person name="Feng X."/>
        </authorList>
    </citation>
    <scope>NUCLEOTIDE SEQUENCE [LARGE SCALE GENOMIC DNA]</scope>
    <source>
        <strain evidence="3 4">N1E253</strain>
    </source>
</reference>
<organism evidence="3 4">
    <name type="scientific">Oceaniferula marina</name>
    <dbReference type="NCBI Taxonomy" id="2748318"/>
    <lineage>
        <taxon>Bacteria</taxon>
        <taxon>Pseudomonadati</taxon>
        <taxon>Verrucomicrobiota</taxon>
        <taxon>Verrucomicrobiia</taxon>
        <taxon>Verrucomicrobiales</taxon>
        <taxon>Verrucomicrobiaceae</taxon>
        <taxon>Oceaniferula</taxon>
    </lineage>
</organism>
<dbReference type="Proteomes" id="UP000557872">
    <property type="component" value="Unassembled WGS sequence"/>
</dbReference>
<dbReference type="PANTHER" id="PTHR30273">
    <property type="entry name" value="PERIPLASMIC SIGNAL SENSOR AND SIGMA FACTOR ACTIVATOR FECR-RELATED"/>
    <property type="match status" value="1"/>
</dbReference>
<keyword evidence="1" id="KW-0472">Membrane</keyword>
<accession>A0A851GNC5</accession>